<dbReference type="CDD" id="cd00190">
    <property type="entry name" value="Tryp_SPc"/>
    <property type="match status" value="1"/>
</dbReference>
<dbReference type="PROSITE" id="PS50240">
    <property type="entry name" value="TRYPSIN_DOM"/>
    <property type="match status" value="1"/>
</dbReference>
<feature type="disulfide bond" evidence="14">
    <location>
        <begin position="393"/>
        <end position="428"/>
    </location>
</feature>
<evidence type="ECO:0000256" key="1">
    <source>
        <dbReference type="ARBA" id="ARBA00022536"/>
    </source>
</evidence>
<feature type="binding site" evidence="16">
    <location>
        <position position="154"/>
    </location>
    <ligand>
        <name>Ca(2+)</name>
        <dbReference type="ChEBI" id="CHEBI:29108"/>
        <label>2</label>
    </ligand>
</feature>
<evidence type="ECO:0000256" key="4">
    <source>
        <dbReference type="ARBA" id="ARBA00022729"/>
    </source>
</evidence>
<dbReference type="SUPFAM" id="SSF57196">
    <property type="entry name" value="EGF/Laminin"/>
    <property type="match status" value="1"/>
</dbReference>
<evidence type="ECO:0000256" key="16">
    <source>
        <dbReference type="PIRSR" id="PIRSR001155-4"/>
    </source>
</evidence>
<dbReference type="Pfam" id="PF00089">
    <property type="entry name" value="Trypsin"/>
    <property type="match status" value="1"/>
</dbReference>
<dbReference type="InterPro" id="IPR000436">
    <property type="entry name" value="Sushi_SCR_CCP_dom"/>
</dbReference>
<dbReference type="FunFam" id="2.40.10.10:FF:000059">
    <property type="entry name" value="Complement C1s subcomponent"/>
    <property type="match status" value="1"/>
</dbReference>
<dbReference type="PROSITE" id="PS50923">
    <property type="entry name" value="SUSHI"/>
    <property type="match status" value="2"/>
</dbReference>
<evidence type="ECO:0000256" key="7">
    <source>
        <dbReference type="ARBA" id="ARBA00022825"/>
    </source>
</evidence>
<keyword evidence="3" id="KW-0645">Protease</keyword>
<feature type="disulfide bond" evidence="14">
    <location>
        <begin position="325"/>
        <end position="358"/>
    </location>
</feature>
<dbReference type="InterPro" id="IPR000859">
    <property type="entry name" value="CUB_dom"/>
</dbReference>
<feature type="binding site" evidence="16">
    <location>
        <position position="117"/>
    </location>
    <ligand>
        <name>Ca(2+)</name>
        <dbReference type="ChEBI" id="CHEBI:29108"/>
        <label>1</label>
    </ligand>
</feature>
<keyword evidence="24" id="KW-1185">Reference proteome</keyword>
<feature type="binding site" evidence="16">
    <location>
        <position position="157"/>
    </location>
    <ligand>
        <name>Ca(2+)</name>
        <dbReference type="ChEBI" id="CHEBI:29108"/>
        <label>2</label>
    </ligand>
</feature>
<keyword evidence="15" id="KW-0597">Phosphoprotein</keyword>
<feature type="active site" description="Charge relay system" evidence="13">
    <location>
        <position position="538"/>
    </location>
</feature>
<feature type="disulfide bond" evidence="14">
    <location>
        <begin position="147"/>
        <end position="160"/>
    </location>
</feature>
<dbReference type="SMART" id="SM00042">
    <property type="entry name" value="CUB"/>
    <property type="match status" value="2"/>
</dbReference>
<keyword evidence="6" id="KW-0378">Hydrolase</keyword>
<feature type="signal peptide" evidence="19">
    <location>
        <begin position="1"/>
        <end position="20"/>
    </location>
</feature>
<dbReference type="Pfam" id="PF00431">
    <property type="entry name" value="CUB"/>
    <property type="match status" value="2"/>
</dbReference>
<dbReference type="InterPro" id="IPR000152">
    <property type="entry name" value="EGF-type_Asp/Asn_hydroxyl_site"/>
</dbReference>
<feature type="disulfide bond" evidence="14">
    <location>
        <begin position="604"/>
        <end position="626"/>
    </location>
</feature>
<dbReference type="FunFam" id="2.60.120.290:FF:000034">
    <property type="entry name" value="complement C1s subcomponent"/>
    <property type="match status" value="1"/>
</dbReference>
<keyword evidence="9" id="KW-0180">Complement pathway</keyword>
<feature type="domain" description="CUB" evidence="20">
    <location>
        <begin position="13"/>
        <end position="134"/>
    </location>
</feature>
<keyword evidence="12 15" id="KW-0379">Hydroxylation</keyword>
<dbReference type="FunFam" id="2.10.25.10:FF:000059">
    <property type="entry name" value="Mannan-binding lectin serine protease 1"/>
    <property type="match status" value="1"/>
</dbReference>
<feature type="binding site" evidence="16">
    <location>
        <position position="119"/>
    </location>
    <ligand>
        <name>Ca(2+)</name>
        <dbReference type="ChEBI" id="CHEBI:29108"/>
        <label>1</label>
    </ligand>
</feature>
<dbReference type="Ensembl" id="ENSPCET00000010383.1">
    <property type="protein sequence ID" value="ENSPCEP00000010046.1"/>
    <property type="gene ID" value="ENSPCEG00000007982.1"/>
</dbReference>
<feature type="disulfide bond" evidence="14">
    <location>
        <begin position="298"/>
        <end position="345"/>
    </location>
</feature>
<protein>
    <submittedName>
        <fullName evidence="23">Complement C1s</fullName>
    </submittedName>
</protein>
<dbReference type="GO" id="GO:0006508">
    <property type="term" value="P:proteolysis"/>
    <property type="evidence" value="ECO:0007669"/>
    <property type="project" value="UniProtKB-KW"/>
</dbReference>
<comment type="PTM">
    <text evidence="15">The iron and 2-oxoglutarate dependent 3-hydroxylation of aspartate and asparagine is (R) stereospecific within EGF domains.</text>
</comment>
<keyword evidence="9" id="KW-0391">Immunity</keyword>
<dbReference type="SMART" id="SM00179">
    <property type="entry name" value="EGF_CA"/>
    <property type="match status" value="1"/>
</dbReference>
<dbReference type="InterPro" id="IPR024175">
    <property type="entry name" value="Pept_S1A_C1r/C1S/mannan-bd"/>
</dbReference>
<accession>A0A8C8RRZ8</accession>
<evidence type="ECO:0000313" key="23">
    <source>
        <dbReference type="Ensembl" id="ENSPCEP00000010046.1"/>
    </source>
</evidence>
<evidence type="ECO:0000256" key="19">
    <source>
        <dbReference type="SAM" id="SignalP"/>
    </source>
</evidence>
<dbReference type="Pfam" id="PF00084">
    <property type="entry name" value="Sushi"/>
    <property type="match status" value="2"/>
</dbReference>
<dbReference type="CDD" id="cd00054">
    <property type="entry name" value="EGF_CA"/>
    <property type="match status" value="1"/>
</dbReference>
<keyword evidence="11" id="KW-0325">Glycoprotein</keyword>
<evidence type="ECO:0000256" key="14">
    <source>
        <dbReference type="PIRSR" id="PIRSR001155-2"/>
    </source>
</evidence>
<dbReference type="AlphaFoldDB" id="A0A8C8RRZ8"/>
<feature type="domain" description="Sushi" evidence="22">
    <location>
        <begin position="361"/>
        <end position="430"/>
    </location>
</feature>
<evidence type="ECO:0000256" key="12">
    <source>
        <dbReference type="ARBA" id="ARBA00023278"/>
    </source>
</evidence>
<evidence type="ECO:0000256" key="15">
    <source>
        <dbReference type="PIRSR" id="PIRSR001155-3"/>
    </source>
</evidence>
<evidence type="ECO:0000256" key="11">
    <source>
        <dbReference type="ARBA" id="ARBA00023180"/>
    </source>
</evidence>
<dbReference type="InterPro" id="IPR018097">
    <property type="entry name" value="EGF_Ca-bd_CS"/>
</dbReference>
<dbReference type="GO" id="GO:0004252">
    <property type="term" value="F:serine-type endopeptidase activity"/>
    <property type="evidence" value="ECO:0007669"/>
    <property type="project" value="InterPro"/>
</dbReference>
<dbReference type="PROSITE" id="PS01187">
    <property type="entry name" value="EGF_CA"/>
    <property type="match status" value="1"/>
</dbReference>
<dbReference type="SUPFAM" id="SSF49854">
    <property type="entry name" value="Spermadhesin, CUB domain"/>
    <property type="match status" value="2"/>
</dbReference>
<keyword evidence="7" id="KW-0720">Serine protease</keyword>
<name>A0A8C8RRZ8_9SAUR</name>
<dbReference type="SUPFAM" id="SSF50494">
    <property type="entry name" value="Trypsin-like serine proteases"/>
    <property type="match status" value="1"/>
</dbReference>
<evidence type="ECO:0000259" key="21">
    <source>
        <dbReference type="PROSITE" id="PS50240"/>
    </source>
</evidence>
<sequence length="697" mass="77134">MELLQMGWLIFCCLVAWADATSMYGEILSPNYPQGYPNDVTESWEISVPPGYGIQLYFTHLDIEPSQGCEYDSVKILSGEHVEGLICGRKNSSVPGSPVLGEFYVPSNALTVTFHSDFSNEERFTGFAAYYAAVDVNECTDFIEEPCSHYCNNYIGGYYCSCPPDYFLHDDQKTCGVNCSGNIFTELSGEISSPNYPNLYPESSRCEYRVVLEPGYRVVLSIRSGDFDVEPADSEGNCHDSLTFTDGKQHFGPYCGNKFPGPPEIKTRSNTLDIIFQTDRTAQKKGWKIRYFGDPIPCLPSVTPNSVIDPLKDSYVFKDYVTVTCIEGYEIVMGQSSQAGFHSSCQSNGEWSNSHHQCVPVECGVPNAIANGKAVYQSGSEETQYGASIRYGCEEPYYTMETRGDGVYRCSASGQWVSKEVGTALPTCVPVCGIPSTPIQDHQRIFGGSPARPGNFPWQILFENPRGGGALISDRWVLTAAHVLEDTRNNPMMFAGITNINKQLRQGEAVELVGDKVFIHPGWMKMANPHDRTNFDNDIALLRLKDPVKMGPMISPLCLPGSSPEYELTKDIMGYISGWGKTEKRVRVVQLMKAMIPVVDMEKCRSIKPDTLADSSAFKFTDNMICAGDGTKDSCNGDSGGAYAIQDPHNDTQYYVGGLVSWGSKCGTYGLYTRVGRYRNWIIETMSQNAKAEESDE</sequence>
<feature type="disulfide bond" evidence="14">
    <location>
        <begin position="69"/>
        <end position="87"/>
    </location>
</feature>
<dbReference type="InterPro" id="IPR043504">
    <property type="entry name" value="Peptidase_S1_PA_chymotrypsin"/>
</dbReference>
<dbReference type="Proteomes" id="UP000694393">
    <property type="component" value="Unplaced"/>
</dbReference>
<dbReference type="Gene3D" id="2.10.25.10">
    <property type="entry name" value="Laminin"/>
    <property type="match status" value="1"/>
</dbReference>
<dbReference type="PROSITE" id="PS00010">
    <property type="entry name" value="ASX_HYDROXYL"/>
    <property type="match status" value="1"/>
</dbReference>
<evidence type="ECO:0000256" key="8">
    <source>
        <dbReference type="ARBA" id="ARBA00022837"/>
    </source>
</evidence>
<dbReference type="FunFam" id="2.60.120.290:FF:000006">
    <property type="entry name" value="Mannan-binding lectin serine protease 1"/>
    <property type="match status" value="1"/>
</dbReference>
<evidence type="ECO:0000256" key="9">
    <source>
        <dbReference type="ARBA" id="ARBA00022875"/>
    </source>
</evidence>
<keyword evidence="4 19" id="KW-0732">Signal</keyword>
<reference evidence="23" key="1">
    <citation type="submission" date="2025-08" db="UniProtKB">
        <authorList>
            <consortium name="Ensembl"/>
        </authorList>
    </citation>
    <scope>IDENTIFICATION</scope>
</reference>
<evidence type="ECO:0000256" key="13">
    <source>
        <dbReference type="PIRSR" id="PIRSR001155-1"/>
    </source>
</evidence>
<feature type="disulfide bond" evidence="14">
    <location>
        <begin position="162"/>
        <end position="175"/>
    </location>
</feature>
<feature type="binding site" evidence="16">
    <location>
        <position position="138"/>
    </location>
    <ligand>
        <name>Ca(2+)</name>
        <dbReference type="ChEBI" id="CHEBI:29108"/>
        <label>2</label>
    </ligand>
</feature>
<evidence type="ECO:0000259" key="20">
    <source>
        <dbReference type="PROSITE" id="PS01180"/>
    </source>
</evidence>
<dbReference type="CDD" id="cd00041">
    <property type="entry name" value="CUB"/>
    <property type="match status" value="2"/>
</dbReference>
<feature type="disulfide bond" evidence="14">
    <location>
        <begin position="363"/>
        <end position="410"/>
    </location>
</feature>
<evidence type="ECO:0000313" key="24">
    <source>
        <dbReference type="Proteomes" id="UP000694393"/>
    </source>
</evidence>
<dbReference type="GO" id="GO:0005509">
    <property type="term" value="F:calcium ion binding"/>
    <property type="evidence" value="ECO:0007669"/>
    <property type="project" value="InterPro"/>
</dbReference>
<dbReference type="PROSITE" id="PS01180">
    <property type="entry name" value="CUB"/>
    <property type="match status" value="2"/>
</dbReference>
<dbReference type="PRINTS" id="PR00722">
    <property type="entry name" value="CHYMOTRYPSIN"/>
</dbReference>
<keyword evidence="8 16" id="KW-0106">Calcium</keyword>
<dbReference type="PROSITE" id="PS00135">
    <property type="entry name" value="TRYPSIN_SER"/>
    <property type="match status" value="1"/>
</dbReference>
<dbReference type="GO" id="GO:0005615">
    <property type="term" value="C:extracellular space"/>
    <property type="evidence" value="ECO:0007669"/>
    <property type="project" value="TreeGrafter"/>
</dbReference>
<feature type="disulfide bond" evidence="14">
    <location>
        <begin position="635"/>
        <end position="666"/>
    </location>
</feature>
<feature type="domain" description="Peptidase S1" evidence="21">
    <location>
        <begin position="445"/>
        <end position="687"/>
    </location>
</feature>
<keyword evidence="16" id="KW-0479">Metal-binding</keyword>
<feature type="modified residue" description="Phosphoserine; by CK2" evidence="15">
    <location>
        <position position="192"/>
    </location>
</feature>
<dbReference type="FunFam" id="2.10.70.10:FF:000016">
    <property type="entry name" value="Mannan-binding lectin serine protease 1"/>
    <property type="match status" value="1"/>
</dbReference>
<reference evidence="23" key="2">
    <citation type="submission" date="2025-09" db="UniProtKB">
        <authorList>
            <consortium name="Ensembl"/>
        </authorList>
    </citation>
    <scope>IDENTIFICATION</scope>
</reference>
<dbReference type="Pfam" id="PF14670">
    <property type="entry name" value="FXa_inhibition"/>
    <property type="match status" value="1"/>
</dbReference>
<keyword evidence="1" id="KW-0245">EGF-like domain</keyword>
<dbReference type="PANTHER" id="PTHR24255">
    <property type="entry name" value="COMPLEMENT COMPONENT 1, S SUBCOMPONENT-RELATED"/>
    <property type="match status" value="1"/>
</dbReference>
<dbReference type="InterPro" id="IPR033116">
    <property type="entry name" value="TRYPSIN_SER"/>
</dbReference>
<dbReference type="InterPro" id="IPR035976">
    <property type="entry name" value="Sushi/SCR/CCP_sf"/>
</dbReference>
<dbReference type="PIRSF" id="PIRSF001155">
    <property type="entry name" value="C1r_C1s_MASP"/>
    <property type="match status" value="1"/>
</dbReference>
<dbReference type="SMART" id="SM00020">
    <property type="entry name" value="Tryp_SPc"/>
    <property type="match status" value="1"/>
</dbReference>
<evidence type="ECO:0000256" key="17">
    <source>
        <dbReference type="PROSITE-ProRule" id="PRU00059"/>
    </source>
</evidence>
<proteinExistence type="predicted"/>
<dbReference type="InterPro" id="IPR009003">
    <property type="entry name" value="Peptidase_S1_PA"/>
</dbReference>
<dbReference type="CDD" id="cd00033">
    <property type="entry name" value="CCP"/>
    <property type="match status" value="2"/>
</dbReference>
<evidence type="ECO:0000256" key="18">
    <source>
        <dbReference type="PROSITE-ProRule" id="PRU00302"/>
    </source>
</evidence>
<evidence type="ECO:0000256" key="6">
    <source>
        <dbReference type="ARBA" id="ARBA00022801"/>
    </source>
</evidence>
<dbReference type="InterPro" id="IPR001254">
    <property type="entry name" value="Trypsin_dom"/>
</dbReference>
<feature type="modified residue" description="(3R)-3-hydroxyasparagine" evidence="15">
    <location>
        <position position="153"/>
    </location>
</feature>
<keyword evidence="9" id="KW-0399">Innate immunity</keyword>
<dbReference type="SUPFAM" id="SSF57535">
    <property type="entry name" value="Complement control module/SCR domain"/>
    <property type="match status" value="2"/>
</dbReference>
<dbReference type="Gene3D" id="2.10.70.10">
    <property type="entry name" value="Complement Module, domain 1"/>
    <property type="match status" value="2"/>
</dbReference>
<organism evidence="23 24">
    <name type="scientific">Pelusios castaneus</name>
    <name type="common">West African mud turtle</name>
    <dbReference type="NCBI Taxonomy" id="367368"/>
    <lineage>
        <taxon>Eukaryota</taxon>
        <taxon>Metazoa</taxon>
        <taxon>Chordata</taxon>
        <taxon>Craniata</taxon>
        <taxon>Vertebrata</taxon>
        <taxon>Euteleostomi</taxon>
        <taxon>Archelosauria</taxon>
        <taxon>Testudinata</taxon>
        <taxon>Testudines</taxon>
        <taxon>Pleurodira</taxon>
        <taxon>Pelomedusidae</taxon>
        <taxon>Pelusios</taxon>
    </lineage>
</organism>
<dbReference type="InterPro" id="IPR035914">
    <property type="entry name" value="Sperma_CUB_dom_sf"/>
</dbReference>
<feature type="binding site" evidence="16">
    <location>
        <position position="153"/>
    </location>
    <ligand>
        <name>Ca(2+)</name>
        <dbReference type="ChEBI" id="CHEBI:29108"/>
        <label>2</label>
    </ligand>
</feature>
<dbReference type="InterPro" id="IPR001881">
    <property type="entry name" value="EGF-like_Ca-bd_dom"/>
</dbReference>
<evidence type="ECO:0000256" key="5">
    <source>
        <dbReference type="ARBA" id="ARBA00022737"/>
    </source>
</evidence>
<feature type="binding site" evidence="16">
    <location>
        <position position="135"/>
    </location>
    <ligand>
        <name>Ca(2+)</name>
        <dbReference type="ChEBI" id="CHEBI:29108"/>
        <label>2</label>
    </ligand>
</feature>
<evidence type="ECO:0000256" key="3">
    <source>
        <dbReference type="ARBA" id="ARBA00022670"/>
    </source>
</evidence>
<feature type="domain" description="Sushi" evidence="22">
    <location>
        <begin position="296"/>
        <end position="360"/>
    </location>
</feature>
<feature type="binding site" evidence="16">
    <location>
        <position position="64"/>
    </location>
    <ligand>
        <name>Ca(2+)</name>
        <dbReference type="ChEBI" id="CHEBI:29108"/>
        <label>1</label>
    </ligand>
</feature>
<feature type="disulfide bond" evidence="14 17">
    <location>
        <begin position="179"/>
        <end position="206"/>
    </location>
</feature>
<feature type="domain" description="CUB" evidence="20">
    <location>
        <begin position="179"/>
        <end position="294"/>
    </location>
</feature>
<feature type="disulfide bond" description="Interchain (between heavy and light chains)" evidence="14">
    <location>
        <begin position="432"/>
        <end position="558"/>
    </location>
</feature>
<comment type="caution">
    <text evidence="18">Lacks conserved residue(s) required for the propagation of feature annotation.</text>
</comment>
<feature type="disulfide bond" evidence="14">
    <location>
        <begin position="139"/>
        <end position="151"/>
    </location>
</feature>
<feature type="binding site" evidence="16">
    <location>
        <position position="279"/>
    </location>
    <ligand>
        <name>Ca(2+)</name>
        <dbReference type="ChEBI" id="CHEBI:29108"/>
        <label>3</label>
    </ligand>
</feature>
<feature type="active site" description="Charge relay system" evidence="13">
    <location>
        <position position="482"/>
    </location>
</feature>
<dbReference type="Gene3D" id="2.40.10.10">
    <property type="entry name" value="Trypsin-like serine proteases"/>
    <property type="match status" value="2"/>
</dbReference>
<dbReference type="InterPro" id="IPR001314">
    <property type="entry name" value="Peptidase_S1A"/>
</dbReference>
<keyword evidence="10 14" id="KW-1015">Disulfide bond</keyword>
<feature type="binding site" evidence="16">
    <location>
        <position position="240"/>
    </location>
    <ligand>
        <name>Ca(2+)</name>
        <dbReference type="ChEBI" id="CHEBI:29108"/>
        <label>3</label>
    </ligand>
</feature>
<keyword evidence="2 18" id="KW-0768">Sushi</keyword>
<dbReference type="GO" id="GO:0006958">
    <property type="term" value="P:complement activation, classical pathway"/>
    <property type="evidence" value="ECO:0007669"/>
    <property type="project" value="UniProtKB-KW"/>
</dbReference>
<feature type="binding site" evidence="16">
    <location>
        <position position="230"/>
    </location>
    <ligand>
        <name>Ca(2+)</name>
        <dbReference type="ChEBI" id="CHEBI:29108"/>
        <label>3</label>
    </ligand>
</feature>
<evidence type="ECO:0000256" key="2">
    <source>
        <dbReference type="ARBA" id="ARBA00022659"/>
    </source>
</evidence>
<dbReference type="PANTHER" id="PTHR24255:SF18">
    <property type="entry name" value="COMPLEMENT C1S SUBCOMPONENT"/>
    <property type="match status" value="1"/>
</dbReference>
<dbReference type="Gene3D" id="2.60.120.290">
    <property type="entry name" value="Spermadhesin, CUB domain"/>
    <property type="match status" value="2"/>
</dbReference>
<feature type="binding site" evidence="16">
    <location>
        <position position="72"/>
    </location>
    <ligand>
        <name>Ca(2+)</name>
        <dbReference type="ChEBI" id="CHEBI:29108"/>
        <label>1</label>
    </ligand>
</feature>
<evidence type="ECO:0000256" key="10">
    <source>
        <dbReference type="ARBA" id="ARBA00023157"/>
    </source>
</evidence>
<feature type="binding site" evidence="16">
    <location>
        <position position="136"/>
    </location>
    <ligand>
        <name>Ca(2+)</name>
        <dbReference type="ChEBI" id="CHEBI:29108"/>
        <label>2</label>
    </ligand>
</feature>
<feature type="active site" description="Charge relay system" evidence="13">
    <location>
        <position position="639"/>
    </location>
</feature>
<keyword evidence="5" id="KW-0677">Repeat</keyword>
<feature type="chain" id="PRO_5034597797" evidence="19">
    <location>
        <begin position="21"/>
        <end position="697"/>
    </location>
</feature>
<evidence type="ECO:0000259" key="22">
    <source>
        <dbReference type="PROSITE" id="PS50923"/>
    </source>
</evidence>
<dbReference type="SMART" id="SM00032">
    <property type="entry name" value="CCP"/>
    <property type="match status" value="2"/>
</dbReference>